<comment type="caution">
    <text evidence="2">The sequence shown here is derived from an EMBL/GenBank/DDBJ whole genome shotgun (WGS) entry which is preliminary data.</text>
</comment>
<dbReference type="EMBL" id="JABVXQ010000003">
    <property type="protein sequence ID" value="KAF6119600.1"/>
    <property type="molecule type" value="Genomic_DNA"/>
</dbReference>
<protein>
    <submittedName>
        <fullName evidence="2">Uncharacterized protein</fullName>
    </submittedName>
</protein>
<dbReference type="Proteomes" id="UP000664940">
    <property type="component" value="Unassembled WGS sequence"/>
</dbReference>
<name>A0A834B1X9_9CHIR</name>
<sequence>MRTPSPRLGWHPSLASLGEVYPPGAAARPGEPQEEGFDLVRATSPKKGAREAPRLNLGPAARLPVLRHHPGLRPAQPPGRGGMLGTWKRWGARGARTELGAHPAYQGCLRWWANRGPRMELGPGPAEQEATCRPLNPWALGLIL</sequence>
<organism evidence="2 3">
    <name type="scientific">Phyllostomus discolor</name>
    <name type="common">pale spear-nosed bat</name>
    <dbReference type="NCBI Taxonomy" id="89673"/>
    <lineage>
        <taxon>Eukaryota</taxon>
        <taxon>Metazoa</taxon>
        <taxon>Chordata</taxon>
        <taxon>Craniata</taxon>
        <taxon>Vertebrata</taxon>
        <taxon>Euteleostomi</taxon>
        <taxon>Mammalia</taxon>
        <taxon>Eutheria</taxon>
        <taxon>Laurasiatheria</taxon>
        <taxon>Chiroptera</taxon>
        <taxon>Yangochiroptera</taxon>
        <taxon>Phyllostomidae</taxon>
        <taxon>Phyllostominae</taxon>
        <taxon>Phyllostomus</taxon>
    </lineage>
</organism>
<reference evidence="2 3" key="1">
    <citation type="journal article" date="2020" name="Nature">
        <title>Six reference-quality genomes reveal evolution of bat adaptations.</title>
        <authorList>
            <person name="Jebb D."/>
            <person name="Huang Z."/>
            <person name="Pippel M."/>
            <person name="Hughes G.M."/>
            <person name="Lavrichenko K."/>
            <person name="Devanna P."/>
            <person name="Winkler S."/>
            <person name="Jermiin L.S."/>
            <person name="Skirmuntt E.C."/>
            <person name="Katzourakis A."/>
            <person name="Burkitt-Gray L."/>
            <person name="Ray D.A."/>
            <person name="Sullivan K.A.M."/>
            <person name="Roscito J.G."/>
            <person name="Kirilenko B.M."/>
            <person name="Davalos L.M."/>
            <person name="Corthals A.P."/>
            <person name="Power M.L."/>
            <person name="Jones G."/>
            <person name="Ransome R.D."/>
            <person name="Dechmann D.K.N."/>
            <person name="Locatelli A.G."/>
            <person name="Puechmaille S.J."/>
            <person name="Fedrigo O."/>
            <person name="Jarvis E.D."/>
            <person name="Hiller M."/>
            <person name="Vernes S.C."/>
            <person name="Myers E.W."/>
            <person name="Teeling E.C."/>
        </authorList>
    </citation>
    <scope>NUCLEOTIDE SEQUENCE [LARGE SCALE GENOMIC DNA]</scope>
    <source>
        <strain evidence="2">Bat1K_MPI-CBG_1</strain>
    </source>
</reference>
<evidence type="ECO:0000313" key="2">
    <source>
        <dbReference type="EMBL" id="KAF6119600.1"/>
    </source>
</evidence>
<gene>
    <name evidence="2" type="ORF">HJG60_010075</name>
</gene>
<evidence type="ECO:0000313" key="3">
    <source>
        <dbReference type="Proteomes" id="UP000664940"/>
    </source>
</evidence>
<evidence type="ECO:0000256" key="1">
    <source>
        <dbReference type="SAM" id="MobiDB-lite"/>
    </source>
</evidence>
<feature type="region of interest" description="Disordered" evidence="1">
    <location>
        <begin position="21"/>
        <end position="87"/>
    </location>
</feature>
<dbReference type="AlphaFoldDB" id="A0A834B1X9"/>
<accession>A0A834B1X9</accession>
<proteinExistence type="predicted"/>